<organism evidence="1">
    <name type="scientific">uncultured bacterium contig00037</name>
    <dbReference type="NCBI Taxonomy" id="1181525"/>
    <lineage>
        <taxon>Bacteria</taxon>
        <taxon>environmental samples</taxon>
    </lineage>
</organism>
<dbReference type="AlphaFoldDB" id="A0A806KJS8"/>
<protein>
    <recommendedName>
        <fullName evidence="2">Lipoprotein</fullName>
    </recommendedName>
</protein>
<dbReference type="Pfam" id="PF13036">
    <property type="entry name" value="LpoB"/>
    <property type="match status" value="1"/>
</dbReference>
<accession>A0A806KJS8</accession>
<dbReference type="Gene3D" id="3.40.50.10610">
    <property type="entry name" value="ABC-type transport auxiliary lipoprotein component"/>
    <property type="match status" value="1"/>
</dbReference>
<dbReference type="EMBL" id="JQ844169">
    <property type="protein sequence ID" value="AGS51740.1"/>
    <property type="molecule type" value="Genomic_DNA"/>
</dbReference>
<name>A0A806KJS8_9BACT</name>
<evidence type="ECO:0000313" key="1">
    <source>
        <dbReference type="EMBL" id="AGS51740.1"/>
    </source>
</evidence>
<proteinExistence type="predicted"/>
<evidence type="ECO:0008006" key="2">
    <source>
        <dbReference type="Google" id="ProtNLM"/>
    </source>
</evidence>
<sequence>MKQNKLTKGIPVAIILILLVFCITGCSKSANTSGYWNDADVKKVCEALIRDCLSSDGVDQAKKDLLLTPAVFVGKFKNESSEHMDTSIITSAMEAAVADDGRMVLSADSSKKEQLLAELGFQQDNADGNTFVLAFASGANFLLTGSVTTVLDRDGNNYVRTYFVTAELIKVPDNQRVWTGKNSDVKKTFVRTESKL</sequence>
<reference evidence="1" key="1">
    <citation type="submission" date="2012-03" db="EMBL/GenBank/DDBJ databases">
        <title>Functional metagenomics reveals considerable lignocellulase gene clusters in the gut microbiome of a wood-feeding higher termite.</title>
        <authorList>
            <person name="Liu N."/>
        </authorList>
    </citation>
    <scope>NUCLEOTIDE SEQUENCE</scope>
</reference>
<dbReference type="InterPro" id="IPR014094">
    <property type="entry name" value="LpoB"/>
</dbReference>